<evidence type="ECO:0000313" key="2">
    <source>
        <dbReference type="Proteomes" id="UP000799118"/>
    </source>
</evidence>
<dbReference type="OrthoDB" id="4062651at2759"/>
<proteinExistence type="predicted"/>
<evidence type="ECO:0000313" key="1">
    <source>
        <dbReference type="EMBL" id="KAE9404032.1"/>
    </source>
</evidence>
<keyword evidence="2" id="KW-1185">Reference proteome</keyword>
<dbReference type="AlphaFoldDB" id="A0A6A4HXF3"/>
<reference evidence="1" key="1">
    <citation type="journal article" date="2019" name="Environ. Microbiol.">
        <title>Fungal ecological strategies reflected in gene transcription - a case study of two litter decomposers.</title>
        <authorList>
            <person name="Barbi F."/>
            <person name="Kohler A."/>
            <person name="Barry K."/>
            <person name="Baskaran P."/>
            <person name="Daum C."/>
            <person name="Fauchery L."/>
            <person name="Ihrmark K."/>
            <person name="Kuo A."/>
            <person name="LaButti K."/>
            <person name="Lipzen A."/>
            <person name="Morin E."/>
            <person name="Grigoriev I.V."/>
            <person name="Henrissat B."/>
            <person name="Lindahl B."/>
            <person name="Martin F."/>
        </authorList>
    </citation>
    <scope>NUCLEOTIDE SEQUENCE</scope>
    <source>
        <strain evidence="1">JB14</strain>
    </source>
</reference>
<accession>A0A6A4HXF3</accession>
<dbReference type="Proteomes" id="UP000799118">
    <property type="component" value="Unassembled WGS sequence"/>
</dbReference>
<gene>
    <name evidence="1" type="ORF">BT96DRAFT_936013</name>
</gene>
<name>A0A6A4HXF3_9AGAR</name>
<sequence>MFTCYLLSLLKFMMKKMQGVRQSHQSYSNFSKTFPQDSVVVTSHFEDVKIAFVDIKNEIDIGHGDPSLDSPVEKHGLKKNSRSFRITSCCPTFLITVAGPHIMVSGSVFSDKFIVQHLTPFLSLYVQILQEYHQVQLVQKCLADFTQYYQTLPYTQSSLPLPSRYFPYIPKAVDVPGLKFNHCLIPQDPLRAIFAAWDANGRELIVKYAKTYGEEAHRLLATKGLAPELLHCCDIPGGLKMVIMACIQRQEYCRNVSQ</sequence>
<organism evidence="1 2">
    <name type="scientific">Gymnopus androsaceus JB14</name>
    <dbReference type="NCBI Taxonomy" id="1447944"/>
    <lineage>
        <taxon>Eukaryota</taxon>
        <taxon>Fungi</taxon>
        <taxon>Dikarya</taxon>
        <taxon>Basidiomycota</taxon>
        <taxon>Agaricomycotina</taxon>
        <taxon>Agaricomycetes</taxon>
        <taxon>Agaricomycetidae</taxon>
        <taxon>Agaricales</taxon>
        <taxon>Marasmiineae</taxon>
        <taxon>Omphalotaceae</taxon>
        <taxon>Gymnopus</taxon>
    </lineage>
</organism>
<dbReference type="EMBL" id="ML769420">
    <property type="protein sequence ID" value="KAE9404032.1"/>
    <property type="molecule type" value="Genomic_DNA"/>
</dbReference>
<protein>
    <submittedName>
        <fullName evidence="1">Uncharacterized protein</fullName>
    </submittedName>
</protein>